<feature type="transmembrane region" description="Helical" evidence="1">
    <location>
        <begin position="20"/>
        <end position="43"/>
    </location>
</feature>
<accession>A0ABX1NGN6</accession>
<dbReference type="Proteomes" id="UP000634522">
    <property type="component" value="Unassembled WGS sequence"/>
</dbReference>
<protein>
    <submittedName>
        <fullName evidence="2">Uncharacterized protein</fullName>
    </submittedName>
</protein>
<dbReference type="EMBL" id="WTVS01000026">
    <property type="protein sequence ID" value="NMF98419.1"/>
    <property type="molecule type" value="Genomic_DNA"/>
</dbReference>
<evidence type="ECO:0000313" key="2">
    <source>
        <dbReference type="EMBL" id="NMF98419.1"/>
    </source>
</evidence>
<sequence length="59" mass="6219">MPNLPRRHIESRRTERGLFVIVAVLAALVVAGVIGSVLVDLYAGLATAVGDVLTHTPGR</sequence>
<evidence type="ECO:0000256" key="1">
    <source>
        <dbReference type="SAM" id="Phobius"/>
    </source>
</evidence>
<keyword evidence="1" id="KW-1133">Transmembrane helix</keyword>
<gene>
    <name evidence="2" type="ORF">GPA27_13590</name>
</gene>
<keyword evidence="1" id="KW-0812">Transmembrane</keyword>
<dbReference type="RefSeq" id="WP_169141170.1">
    <property type="nucleotide sequence ID" value="NZ_WTVS01000026.1"/>
</dbReference>
<name>A0ABX1NGN6_9RHOO</name>
<organism evidence="2 3">
    <name type="scientific">Aromatoleum toluolicum</name>
    <dbReference type="NCBI Taxonomy" id="90060"/>
    <lineage>
        <taxon>Bacteria</taxon>
        <taxon>Pseudomonadati</taxon>
        <taxon>Pseudomonadota</taxon>
        <taxon>Betaproteobacteria</taxon>
        <taxon>Rhodocyclales</taxon>
        <taxon>Rhodocyclaceae</taxon>
        <taxon>Aromatoleum</taxon>
    </lineage>
</organism>
<keyword evidence="1" id="KW-0472">Membrane</keyword>
<reference evidence="2 3" key="1">
    <citation type="submission" date="2019-12" db="EMBL/GenBank/DDBJ databases">
        <title>Comparative genomics gives insights into the taxonomy of the Azoarcus-Aromatoleum group and reveals separate origins of nif in the plant-associated Azoarcus and non-plant-associated Aromatoleum sub-groups.</title>
        <authorList>
            <person name="Lafos M."/>
            <person name="Maluk M."/>
            <person name="Batista M."/>
            <person name="Junghare M."/>
            <person name="Carmona M."/>
            <person name="Faoro H."/>
            <person name="Cruz L.M."/>
            <person name="Battistoni F."/>
            <person name="De Souza E."/>
            <person name="Pedrosa F."/>
            <person name="Chen W.-M."/>
            <person name="Poole P.S."/>
            <person name="Dixon R.A."/>
            <person name="James E.K."/>
        </authorList>
    </citation>
    <scope>NUCLEOTIDE SEQUENCE [LARGE SCALE GENOMIC DNA]</scope>
    <source>
        <strain evidence="2 3">T</strain>
    </source>
</reference>
<proteinExistence type="predicted"/>
<comment type="caution">
    <text evidence="2">The sequence shown here is derived from an EMBL/GenBank/DDBJ whole genome shotgun (WGS) entry which is preliminary data.</text>
</comment>
<evidence type="ECO:0000313" key="3">
    <source>
        <dbReference type="Proteomes" id="UP000634522"/>
    </source>
</evidence>
<keyword evidence="3" id="KW-1185">Reference proteome</keyword>